<comment type="subcellular location">
    <subcellularLocation>
        <location evidence="1">Membrane</location>
        <topology evidence="1">Multi-pass membrane protein</topology>
    </subcellularLocation>
</comment>
<feature type="transmembrane region" description="Helical" evidence="8">
    <location>
        <begin position="145"/>
        <end position="168"/>
    </location>
</feature>
<name>A0ABQ9HXI8_9NEOP</name>
<sequence length="234" mass="24856">MKDIIRAACGSPSSAEVHRATANIRRIAESCLMQGAAQVESALLNGMVTMTSIMTPNSVDDTVVATAAPQPEDASPPKGEAEDQPEDEVTIVDVEETSEGTKSKKYASYAAKKTVAQGMMDIALITSNANQLRYLLEYGQKTASFYFAVSFITISLMLQVAVGISLIFKGKLDLKGEAKMVHANKINNYVVVGVFLITIINVFVAAFSVPGESAKAVVAKVQTVNTAVSSARTN</sequence>
<evidence type="ECO:0000256" key="4">
    <source>
        <dbReference type="ARBA" id="ARBA00022889"/>
    </source>
</evidence>
<evidence type="ECO:0000256" key="5">
    <source>
        <dbReference type="ARBA" id="ARBA00022989"/>
    </source>
</evidence>
<feature type="transmembrane region" description="Helical" evidence="8">
    <location>
        <begin position="189"/>
        <end position="209"/>
    </location>
</feature>
<accession>A0ABQ9HXI8</accession>
<protein>
    <recommendedName>
        <fullName evidence="11">Ninjurin-1</fullName>
    </recommendedName>
</protein>
<gene>
    <name evidence="9" type="ORF">PR048_008476</name>
</gene>
<evidence type="ECO:0000256" key="1">
    <source>
        <dbReference type="ARBA" id="ARBA00004141"/>
    </source>
</evidence>
<keyword evidence="3 8" id="KW-0812">Transmembrane</keyword>
<proteinExistence type="inferred from homology"/>
<feature type="region of interest" description="Disordered" evidence="7">
    <location>
        <begin position="68"/>
        <end position="87"/>
    </location>
</feature>
<keyword evidence="5 8" id="KW-1133">Transmembrane helix</keyword>
<evidence type="ECO:0000256" key="7">
    <source>
        <dbReference type="SAM" id="MobiDB-lite"/>
    </source>
</evidence>
<dbReference type="PANTHER" id="PTHR12316">
    <property type="entry name" value="NINJURIN-RELATED"/>
    <property type="match status" value="1"/>
</dbReference>
<keyword evidence="10" id="KW-1185">Reference proteome</keyword>
<evidence type="ECO:0000256" key="2">
    <source>
        <dbReference type="ARBA" id="ARBA00008141"/>
    </source>
</evidence>
<comment type="caution">
    <text evidence="9">The sequence shown here is derived from an EMBL/GenBank/DDBJ whole genome shotgun (WGS) entry which is preliminary data.</text>
</comment>
<evidence type="ECO:0000256" key="3">
    <source>
        <dbReference type="ARBA" id="ARBA00022692"/>
    </source>
</evidence>
<evidence type="ECO:0000313" key="10">
    <source>
        <dbReference type="Proteomes" id="UP001159363"/>
    </source>
</evidence>
<keyword evidence="4" id="KW-0130">Cell adhesion</keyword>
<keyword evidence="6 8" id="KW-0472">Membrane</keyword>
<dbReference type="InterPro" id="IPR007007">
    <property type="entry name" value="Ninjurin"/>
</dbReference>
<reference evidence="9 10" key="1">
    <citation type="submission" date="2023-02" db="EMBL/GenBank/DDBJ databases">
        <title>LHISI_Scaffold_Assembly.</title>
        <authorList>
            <person name="Stuart O.P."/>
            <person name="Cleave R."/>
            <person name="Magrath M.J.L."/>
            <person name="Mikheyev A.S."/>
        </authorList>
    </citation>
    <scope>NUCLEOTIDE SEQUENCE [LARGE SCALE GENOMIC DNA]</scope>
    <source>
        <strain evidence="9">Daus_M_001</strain>
        <tissue evidence="9">Leg muscle</tissue>
    </source>
</reference>
<evidence type="ECO:0000313" key="9">
    <source>
        <dbReference type="EMBL" id="KAJ8888982.1"/>
    </source>
</evidence>
<dbReference type="EMBL" id="JARBHB010000003">
    <property type="protein sequence ID" value="KAJ8888982.1"/>
    <property type="molecule type" value="Genomic_DNA"/>
</dbReference>
<dbReference type="Pfam" id="PF04923">
    <property type="entry name" value="Ninjurin"/>
    <property type="match status" value="1"/>
</dbReference>
<comment type="similarity">
    <text evidence="2">Belongs to the ninjurin family.</text>
</comment>
<dbReference type="PANTHER" id="PTHR12316:SF1">
    <property type="entry name" value="NINJURIN-B"/>
    <property type="match status" value="1"/>
</dbReference>
<organism evidence="9 10">
    <name type="scientific">Dryococelus australis</name>
    <dbReference type="NCBI Taxonomy" id="614101"/>
    <lineage>
        <taxon>Eukaryota</taxon>
        <taxon>Metazoa</taxon>
        <taxon>Ecdysozoa</taxon>
        <taxon>Arthropoda</taxon>
        <taxon>Hexapoda</taxon>
        <taxon>Insecta</taxon>
        <taxon>Pterygota</taxon>
        <taxon>Neoptera</taxon>
        <taxon>Polyneoptera</taxon>
        <taxon>Phasmatodea</taxon>
        <taxon>Verophasmatodea</taxon>
        <taxon>Anareolatae</taxon>
        <taxon>Phasmatidae</taxon>
        <taxon>Eurycanthinae</taxon>
        <taxon>Dryococelus</taxon>
    </lineage>
</organism>
<evidence type="ECO:0000256" key="6">
    <source>
        <dbReference type="ARBA" id="ARBA00023136"/>
    </source>
</evidence>
<evidence type="ECO:0000256" key="8">
    <source>
        <dbReference type="SAM" id="Phobius"/>
    </source>
</evidence>
<dbReference type="Proteomes" id="UP001159363">
    <property type="component" value="Chromosome 3"/>
</dbReference>
<evidence type="ECO:0008006" key="11">
    <source>
        <dbReference type="Google" id="ProtNLM"/>
    </source>
</evidence>